<organism evidence="2 3">
    <name type="scientific">Pseudomonas baltica</name>
    <dbReference type="NCBI Taxonomy" id="2762576"/>
    <lineage>
        <taxon>Bacteria</taxon>
        <taxon>Pseudomonadati</taxon>
        <taxon>Pseudomonadota</taxon>
        <taxon>Gammaproteobacteria</taxon>
        <taxon>Pseudomonadales</taxon>
        <taxon>Pseudomonadaceae</taxon>
        <taxon>Pseudomonas</taxon>
    </lineage>
</organism>
<protein>
    <recommendedName>
        <fullName evidence="1">DUF7210 domain-containing protein</fullName>
    </recommendedName>
</protein>
<dbReference type="Pfam" id="PF23843">
    <property type="entry name" value="DUF7210"/>
    <property type="match status" value="1"/>
</dbReference>
<dbReference type="AlphaFoldDB" id="A0A7X1G1T2"/>
<name>A0A7X1G1T2_9PSED</name>
<proteinExistence type="predicted"/>
<dbReference type="Proteomes" id="UP000546173">
    <property type="component" value="Unassembled WGS sequence"/>
</dbReference>
<sequence length="80" mass="8797">MSDKADKTDKPLGIPVPSTVKATEPVAEAERALPRFEVELLKPHTHARTDYTPGDKIKVTAEQRTWLKDLGVIAGDTSEK</sequence>
<dbReference type="EMBL" id="JACMYH010000001">
    <property type="protein sequence ID" value="MBC2676910.1"/>
    <property type="molecule type" value="Genomic_DNA"/>
</dbReference>
<dbReference type="InterPro" id="IPR055634">
    <property type="entry name" value="DUF7210"/>
</dbReference>
<accession>A0A7X1G1T2</accession>
<gene>
    <name evidence="2" type="ORF">H7993_00770</name>
</gene>
<comment type="caution">
    <text evidence="2">The sequence shown here is derived from an EMBL/GenBank/DDBJ whole genome shotgun (WGS) entry which is preliminary data.</text>
</comment>
<keyword evidence="3" id="KW-1185">Reference proteome</keyword>
<evidence type="ECO:0000259" key="1">
    <source>
        <dbReference type="Pfam" id="PF23843"/>
    </source>
</evidence>
<feature type="domain" description="DUF7210" evidence="1">
    <location>
        <begin position="37"/>
        <end position="73"/>
    </location>
</feature>
<evidence type="ECO:0000313" key="2">
    <source>
        <dbReference type="EMBL" id="MBC2676910.1"/>
    </source>
</evidence>
<evidence type="ECO:0000313" key="3">
    <source>
        <dbReference type="Proteomes" id="UP000546173"/>
    </source>
</evidence>
<dbReference type="RefSeq" id="WP_185793097.1">
    <property type="nucleotide sequence ID" value="NZ_JACMYH010000001.1"/>
</dbReference>
<reference evidence="2 3" key="1">
    <citation type="submission" date="2020-08" db="EMBL/GenBank/DDBJ databases">
        <title>Pseudomonas sp. nov.</title>
        <authorList>
            <person name="Gieschler S."/>
            <person name="Fiedler G."/>
            <person name="Brinks E."/>
            <person name="Boehnlein C."/>
            <person name="Franz C.M.A.P."/>
            <person name="Kabisch J."/>
        </authorList>
    </citation>
    <scope>NUCLEOTIDE SEQUENCE [LARGE SCALE GENOMIC DNA]</scope>
    <source>
        <strain evidence="2 3">MBT-2</strain>
    </source>
</reference>